<keyword evidence="8" id="KW-1185">Reference proteome</keyword>
<dbReference type="SMART" id="SM00365">
    <property type="entry name" value="LRR_SD22"/>
    <property type="match status" value="3"/>
</dbReference>
<feature type="compositionally biased region" description="Basic and acidic residues" evidence="6">
    <location>
        <begin position="486"/>
        <end position="495"/>
    </location>
</feature>
<dbReference type="InterPro" id="IPR032675">
    <property type="entry name" value="LRR_dom_sf"/>
</dbReference>
<gene>
    <name evidence="7" type="ORF">TeGR_g7058</name>
</gene>
<dbReference type="PANTHER" id="PTHR45973">
    <property type="entry name" value="PROTEIN PHOSPHATASE 1 REGULATORY SUBUNIT SDS22-RELATED"/>
    <property type="match status" value="1"/>
</dbReference>
<feature type="compositionally biased region" description="Basic and acidic residues" evidence="6">
    <location>
        <begin position="468"/>
        <end position="477"/>
    </location>
</feature>
<evidence type="ECO:0000256" key="6">
    <source>
        <dbReference type="SAM" id="MobiDB-lite"/>
    </source>
</evidence>
<evidence type="ECO:0000256" key="4">
    <source>
        <dbReference type="ARBA" id="ARBA00023069"/>
    </source>
</evidence>
<reference evidence="7 8" key="1">
    <citation type="journal article" date="2023" name="Commun. Biol.">
        <title>Genome analysis of Parmales, the sister group of diatoms, reveals the evolutionary specialization of diatoms from phago-mixotrophs to photoautotrophs.</title>
        <authorList>
            <person name="Ban H."/>
            <person name="Sato S."/>
            <person name="Yoshikawa S."/>
            <person name="Yamada K."/>
            <person name="Nakamura Y."/>
            <person name="Ichinomiya M."/>
            <person name="Sato N."/>
            <person name="Blanc-Mathieu R."/>
            <person name="Endo H."/>
            <person name="Kuwata A."/>
            <person name="Ogata H."/>
        </authorList>
    </citation>
    <scope>NUCLEOTIDE SEQUENCE [LARGE SCALE GENOMIC DNA]</scope>
</reference>
<evidence type="ECO:0000256" key="2">
    <source>
        <dbReference type="ARBA" id="ARBA00022614"/>
    </source>
</evidence>
<evidence type="ECO:0000256" key="5">
    <source>
        <dbReference type="ARBA" id="ARBA00023273"/>
    </source>
</evidence>
<comment type="subcellular location">
    <subcellularLocation>
        <location evidence="1">Cell projection</location>
        <location evidence="1">Cilium</location>
    </subcellularLocation>
</comment>
<name>A0ABQ6NC52_9STRA</name>
<feature type="region of interest" description="Disordered" evidence="6">
    <location>
        <begin position="258"/>
        <end position="278"/>
    </location>
</feature>
<feature type="compositionally biased region" description="Basic and acidic residues" evidence="6">
    <location>
        <begin position="266"/>
        <end position="278"/>
    </location>
</feature>
<dbReference type="SUPFAM" id="SSF52075">
    <property type="entry name" value="Outer arm dynein light chain 1"/>
    <property type="match status" value="1"/>
</dbReference>
<dbReference type="PANTHER" id="PTHR45973:SF9">
    <property type="entry name" value="LEUCINE-RICH REPEAT-CONTAINING PROTEIN 46"/>
    <property type="match status" value="1"/>
</dbReference>
<dbReference type="Proteomes" id="UP001165060">
    <property type="component" value="Unassembled WGS sequence"/>
</dbReference>
<dbReference type="InterPro" id="IPR001611">
    <property type="entry name" value="Leu-rich_rpt"/>
</dbReference>
<feature type="compositionally biased region" description="Low complexity" evidence="6">
    <location>
        <begin position="496"/>
        <end position="507"/>
    </location>
</feature>
<evidence type="ECO:0000256" key="1">
    <source>
        <dbReference type="ARBA" id="ARBA00004138"/>
    </source>
</evidence>
<dbReference type="EMBL" id="BRYB01006651">
    <property type="protein sequence ID" value="GMI54253.1"/>
    <property type="molecule type" value="Genomic_DNA"/>
</dbReference>
<comment type="caution">
    <text evidence="7">The sequence shown here is derived from an EMBL/GenBank/DDBJ whole genome shotgun (WGS) entry which is preliminary data.</text>
</comment>
<evidence type="ECO:0000313" key="7">
    <source>
        <dbReference type="EMBL" id="GMI54253.1"/>
    </source>
</evidence>
<keyword evidence="5" id="KW-0966">Cell projection</keyword>
<keyword evidence="2" id="KW-0433">Leucine-rich repeat</keyword>
<proteinExistence type="predicted"/>
<dbReference type="PROSITE" id="PS51450">
    <property type="entry name" value="LRR"/>
    <property type="match status" value="4"/>
</dbReference>
<feature type="compositionally biased region" description="Acidic residues" evidence="6">
    <location>
        <begin position="448"/>
        <end position="467"/>
    </location>
</feature>
<feature type="region of interest" description="Disordered" evidence="6">
    <location>
        <begin position="443"/>
        <end position="512"/>
    </location>
</feature>
<keyword evidence="3" id="KW-0677">Repeat</keyword>
<sequence length="710" mass="78212">MTQMSDPDQENMPQPSFANSGTCGSGSAKASSYAMDSMPEMNALTLKASAIENGGYETPELNDKLYLHFKGYKRIENLEEYTGLVSLFLDSNGFDKIENLGHLSKLRSLFLQKNLISTLENLSPLTNLVHLELSENRIRLVQGISALPNLATLNLSKNYLTDVDSVRHLADCPSITNVDLSNNELKDEAIILEVLGKMPELVATNTAGNPMVREVGSFRKKCIINIKKLRYMDRPVFENERAAAEAYAEGGYEKEKEVKQQWAQQQRDKDRQSLQDFRDWKKEVQRKKAEEIASGVPSEETAQRKVMYQTALEKQAEEGKIEGEREREFYTRSGAVQEMGSQHYGTREVRDAFGNIRRVKDEHMGKPVEPVESSGDVEILDGEDAAPREPEKLFSFQGAAAGTGTGVAPVAKAEVEVEVEVEGGGGEGEDSEEEHVDLMAQMYGGGEEGGEEEGEAAAEAPVDEDREAEERQNRIDESMNIWRQQQEAKKKKPEEQAAAAAAASADATWNETTAAPKVADALEETGEKFTKMLMDASKEAEEERVAIVAPQNADPNAFYWSERMDAQLARCVHALDFDFDEVSRRLREELGEADLDGVDKEKLTVDAVRDRWCELDLDDGEGAAPVEGGVGAAVKSKIMVGENGKQMSFAELQRSVNAQGSSLLKAPKLEEGLGALGGADSDEDSDEGFVSAADMRAKMKAKMTDFEVLD</sequence>
<organism evidence="7 8">
    <name type="scientific">Tetraparma gracilis</name>
    <dbReference type="NCBI Taxonomy" id="2962635"/>
    <lineage>
        <taxon>Eukaryota</taxon>
        <taxon>Sar</taxon>
        <taxon>Stramenopiles</taxon>
        <taxon>Ochrophyta</taxon>
        <taxon>Bolidophyceae</taxon>
        <taxon>Parmales</taxon>
        <taxon>Triparmaceae</taxon>
        <taxon>Tetraparma</taxon>
    </lineage>
</organism>
<feature type="compositionally biased region" description="Polar residues" evidence="6">
    <location>
        <begin position="1"/>
        <end position="22"/>
    </location>
</feature>
<evidence type="ECO:0000256" key="3">
    <source>
        <dbReference type="ARBA" id="ARBA00022737"/>
    </source>
</evidence>
<dbReference type="Gene3D" id="3.80.10.10">
    <property type="entry name" value="Ribonuclease Inhibitor"/>
    <property type="match status" value="2"/>
</dbReference>
<dbReference type="Pfam" id="PF12799">
    <property type="entry name" value="LRR_4"/>
    <property type="match status" value="1"/>
</dbReference>
<feature type="region of interest" description="Disordered" evidence="6">
    <location>
        <begin position="1"/>
        <end position="23"/>
    </location>
</feature>
<keyword evidence="4" id="KW-0969">Cilium</keyword>
<protein>
    <submittedName>
        <fullName evidence="7">Uncharacterized protein</fullName>
    </submittedName>
</protein>
<accession>A0ABQ6NC52</accession>
<dbReference type="InterPro" id="IPR050576">
    <property type="entry name" value="Cilia_flagella_integrity"/>
</dbReference>
<dbReference type="InterPro" id="IPR025875">
    <property type="entry name" value="Leu-rich_rpt_4"/>
</dbReference>
<evidence type="ECO:0000313" key="8">
    <source>
        <dbReference type="Proteomes" id="UP001165060"/>
    </source>
</evidence>